<accession>A0A8J4Y0W7</accession>
<protein>
    <submittedName>
        <fullName evidence="4">Mannose-1-phosphate guanyltransferase alpha-A</fullName>
    </submittedName>
</protein>
<name>A0A8J4Y0W7_CHIOP</name>
<evidence type="ECO:0000259" key="3">
    <source>
        <dbReference type="Pfam" id="PF25087"/>
    </source>
</evidence>
<keyword evidence="5" id="KW-1185">Reference proteome</keyword>
<dbReference type="InterPro" id="IPR056729">
    <property type="entry name" value="GMPPB_C"/>
</dbReference>
<dbReference type="InterPro" id="IPR005835">
    <property type="entry name" value="NTP_transferase_dom"/>
</dbReference>
<dbReference type="Pfam" id="PF00483">
    <property type="entry name" value="NTP_transferase"/>
    <property type="match status" value="1"/>
</dbReference>
<evidence type="ECO:0000313" key="5">
    <source>
        <dbReference type="Proteomes" id="UP000770661"/>
    </source>
</evidence>
<gene>
    <name evidence="4" type="primary">gmppaa</name>
    <name evidence="4" type="ORF">GWK47_051356</name>
</gene>
<reference evidence="4" key="1">
    <citation type="submission" date="2020-07" db="EMBL/GenBank/DDBJ databases">
        <title>The High-quality genome of the commercially important snow crab, Chionoecetes opilio.</title>
        <authorList>
            <person name="Jeong J.-H."/>
            <person name="Ryu S."/>
        </authorList>
    </citation>
    <scope>NUCLEOTIDE SEQUENCE</scope>
    <source>
        <strain evidence="4">MADBK_172401_WGS</strain>
        <tissue evidence="4">Digestive gland</tissue>
    </source>
</reference>
<feature type="domain" description="Mannose-1-phosphate guanyltransferase C-terminal" evidence="3">
    <location>
        <begin position="282"/>
        <end position="419"/>
    </location>
</feature>
<dbReference type="SUPFAM" id="SSF53448">
    <property type="entry name" value="Nucleotide-diphospho-sugar transferases"/>
    <property type="match status" value="1"/>
</dbReference>
<comment type="caution">
    <text evidence="4">The sequence shown here is derived from an EMBL/GenBank/DDBJ whole genome shotgun (WGS) entry which is preliminary data.</text>
</comment>
<dbReference type="CDD" id="cd06428">
    <property type="entry name" value="M1P_guanylylT_A_like_N"/>
    <property type="match status" value="1"/>
</dbReference>
<proteinExistence type="inferred from homology"/>
<dbReference type="EMBL" id="JACEEZ010015171">
    <property type="protein sequence ID" value="KAG0719005.1"/>
    <property type="molecule type" value="Genomic_DNA"/>
</dbReference>
<dbReference type="Pfam" id="PF25087">
    <property type="entry name" value="GMPPB_C"/>
    <property type="match status" value="1"/>
</dbReference>
<feature type="domain" description="Nucleotidyl transferase" evidence="2">
    <location>
        <begin position="4"/>
        <end position="202"/>
    </location>
</feature>
<dbReference type="Gene3D" id="3.90.550.10">
    <property type="entry name" value="Spore Coat Polysaccharide Biosynthesis Protein SpsA, Chain A"/>
    <property type="match status" value="1"/>
</dbReference>
<evidence type="ECO:0000256" key="1">
    <source>
        <dbReference type="ARBA" id="ARBA00007274"/>
    </source>
</evidence>
<organism evidence="4 5">
    <name type="scientific">Chionoecetes opilio</name>
    <name type="common">Atlantic snow crab</name>
    <name type="synonym">Cancer opilio</name>
    <dbReference type="NCBI Taxonomy" id="41210"/>
    <lineage>
        <taxon>Eukaryota</taxon>
        <taxon>Metazoa</taxon>
        <taxon>Ecdysozoa</taxon>
        <taxon>Arthropoda</taxon>
        <taxon>Crustacea</taxon>
        <taxon>Multicrustacea</taxon>
        <taxon>Malacostraca</taxon>
        <taxon>Eumalacostraca</taxon>
        <taxon>Eucarida</taxon>
        <taxon>Decapoda</taxon>
        <taxon>Pleocyemata</taxon>
        <taxon>Brachyura</taxon>
        <taxon>Eubrachyura</taxon>
        <taxon>Majoidea</taxon>
        <taxon>Majidae</taxon>
        <taxon>Chionoecetes</taxon>
    </lineage>
</organism>
<dbReference type="PROSITE" id="PS00101">
    <property type="entry name" value="HEXAPEP_TRANSFERASES"/>
    <property type="match status" value="1"/>
</dbReference>
<dbReference type="OrthoDB" id="285674at2759"/>
<dbReference type="InterPro" id="IPR050486">
    <property type="entry name" value="Mannose-1P_guanyltransferase"/>
</dbReference>
<evidence type="ECO:0000259" key="2">
    <source>
        <dbReference type="Pfam" id="PF00483"/>
    </source>
</evidence>
<dbReference type="GO" id="GO:0016740">
    <property type="term" value="F:transferase activity"/>
    <property type="evidence" value="ECO:0007669"/>
    <property type="project" value="InterPro"/>
</dbReference>
<evidence type="ECO:0000313" key="4">
    <source>
        <dbReference type="EMBL" id="KAG0719005.1"/>
    </source>
</evidence>
<dbReference type="PANTHER" id="PTHR22572">
    <property type="entry name" value="SUGAR-1-PHOSPHATE GUANYL TRANSFERASE"/>
    <property type="match status" value="1"/>
</dbReference>
<dbReference type="AlphaFoldDB" id="A0A8J4Y0W7"/>
<dbReference type="Proteomes" id="UP000770661">
    <property type="component" value="Unassembled WGS sequence"/>
</dbReference>
<comment type="similarity">
    <text evidence="1">Belongs to the transferase hexapeptide repeat family.</text>
</comment>
<dbReference type="InterPro" id="IPR018357">
    <property type="entry name" value="Hexapep_transf_CS"/>
</dbReference>
<sequence>MMLKAVILIGGPQKGTRFRPLSLDLPKPLFPVAGLPMLQHHIEACAAVPDIREILLLGYFPAQQLQQFVSDMIAEYKIRIRYLQEYHALGTAGGIYHFRDQISFGNPDAFFVLNGDVCGDFPLQQMLKFHTGLATPSLITIMGTEATRQQSTMYGCIAEDKETHQILHYVEKPSTFVSTLINCGVYICSPGIFKTVKEIFNSRQDFQNSCDEREASESIQLEQDILMPIAGTGQAYVYTTDRWWSQIKTAGSAIYANRHYLQLYLRTHPARLTDNAPGKPKIIGDVYIHPSATVDSSAVLGPNVSVGKNAVIGAGVRIRESIVLGNSTIKEHSCVLYTVVGWNSTVGAWSRLEGTPCDPNPNKPFAKMDNVPLFNSEGKLNPSITILGCNVTVPAEVIVLNSIVLPYKDLPHSYKNEIIL</sequence>
<dbReference type="InterPro" id="IPR029044">
    <property type="entry name" value="Nucleotide-diphossugar_trans"/>
</dbReference>
<dbReference type="Gene3D" id="2.160.10.10">
    <property type="entry name" value="Hexapeptide repeat proteins"/>
    <property type="match status" value="1"/>
</dbReference>